<feature type="transmembrane region" description="Helical" evidence="4">
    <location>
        <begin position="98"/>
        <end position="117"/>
    </location>
</feature>
<dbReference type="RefSeq" id="WP_146394046.1">
    <property type="nucleotide sequence ID" value="NZ_SJPK01000031.1"/>
</dbReference>
<gene>
    <name evidence="5" type="ORF">CA85_50830</name>
</gene>
<feature type="transmembrane region" description="Helical" evidence="4">
    <location>
        <begin position="288"/>
        <end position="311"/>
    </location>
</feature>
<dbReference type="InterPro" id="IPR011701">
    <property type="entry name" value="MFS"/>
</dbReference>
<feature type="transmembrane region" description="Helical" evidence="4">
    <location>
        <begin position="190"/>
        <end position="209"/>
    </location>
</feature>
<dbReference type="PANTHER" id="PTHR43596:SF1">
    <property type="entry name" value="ADP,ATP CARRIER PROTEIN"/>
    <property type="match status" value="1"/>
</dbReference>
<dbReference type="AlphaFoldDB" id="A0A5C5WNF8"/>
<keyword evidence="6" id="KW-1185">Reference proteome</keyword>
<dbReference type="EMBL" id="SJPK01000031">
    <property type="protein sequence ID" value="TWT52168.1"/>
    <property type="molecule type" value="Genomic_DNA"/>
</dbReference>
<feature type="transmembrane region" description="Helical" evidence="4">
    <location>
        <begin position="403"/>
        <end position="426"/>
    </location>
</feature>
<organism evidence="5 6">
    <name type="scientific">Allorhodopirellula solitaria</name>
    <dbReference type="NCBI Taxonomy" id="2527987"/>
    <lineage>
        <taxon>Bacteria</taxon>
        <taxon>Pseudomonadati</taxon>
        <taxon>Planctomycetota</taxon>
        <taxon>Planctomycetia</taxon>
        <taxon>Pirellulales</taxon>
        <taxon>Pirellulaceae</taxon>
        <taxon>Allorhodopirellula</taxon>
    </lineage>
</organism>
<feature type="transmembrane region" description="Helical" evidence="4">
    <location>
        <begin position="129"/>
        <end position="148"/>
    </location>
</feature>
<dbReference type="Gene3D" id="1.20.1250.20">
    <property type="entry name" value="MFS general substrate transporter like domains"/>
    <property type="match status" value="1"/>
</dbReference>
<feature type="transmembrane region" description="Helical" evidence="4">
    <location>
        <begin position="31"/>
        <end position="49"/>
    </location>
</feature>
<dbReference type="SUPFAM" id="SSF103473">
    <property type="entry name" value="MFS general substrate transporter"/>
    <property type="match status" value="1"/>
</dbReference>
<feature type="transmembrane region" description="Helical" evidence="4">
    <location>
        <begin position="248"/>
        <end position="268"/>
    </location>
</feature>
<dbReference type="CDD" id="cd06174">
    <property type="entry name" value="MFS"/>
    <property type="match status" value="1"/>
</dbReference>
<keyword evidence="3 4" id="KW-0472">Membrane</keyword>
<feature type="transmembrane region" description="Helical" evidence="4">
    <location>
        <begin position="160"/>
        <end position="178"/>
    </location>
</feature>
<comment type="caution">
    <text evidence="5">The sequence shown here is derived from an EMBL/GenBank/DDBJ whole genome shotgun (WGS) entry which is preliminary data.</text>
</comment>
<reference evidence="5 6" key="1">
    <citation type="submission" date="2019-02" db="EMBL/GenBank/DDBJ databases">
        <title>Deep-cultivation of Planctomycetes and their phenomic and genomic characterization uncovers novel biology.</title>
        <authorList>
            <person name="Wiegand S."/>
            <person name="Jogler M."/>
            <person name="Boedeker C."/>
            <person name="Pinto D."/>
            <person name="Vollmers J."/>
            <person name="Rivas-Marin E."/>
            <person name="Kohn T."/>
            <person name="Peeters S.H."/>
            <person name="Heuer A."/>
            <person name="Rast P."/>
            <person name="Oberbeckmann S."/>
            <person name="Bunk B."/>
            <person name="Jeske O."/>
            <person name="Meyerdierks A."/>
            <person name="Storesund J.E."/>
            <person name="Kallscheuer N."/>
            <person name="Luecker S."/>
            <person name="Lage O.M."/>
            <person name="Pohl T."/>
            <person name="Merkel B.J."/>
            <person name="Hornburger P."/>
            <person name="Mueller R.-W."/>
            <person name="Bruemmer F."/>
            <person name="Labrenz M."/>
            <person name="Spormann A.M."/>
            <person name="Op Den Camp H."/>
            <person name="Overmann J."/>
            <person name="Amann R."/>
            <person name="Jetten M.S.M."/>
            <person name="Mascher T."/>
            <person name="Medema M.H."/>
            <person name="Devos D.P."/>
            <person name="Kaster A.-K."/>
            <person name="Ovreas L."/>
            <person name="Rohde M."/>
            <person name="Galperin M.Y."/>
            <person name="Jogler C."/>
        </authorList>
    </citation>
    <scope>NUCLEOTIDE SEQUENCE [LARGE SCALE GENOMIC DNA]</scope>
    <source>
        <strain evidence="5 6">CA85</strain>
    </source>
</reference>
<name>A0A5C5WNF8_9BACT</name>
<dbReference type="Proteomes" id="UP000318053">
    <property type="component" value="Unassembled WGS sequence"/>
</dbReference>
<keyword evidence="1 4" id="KW-0812">Transmembrane</keyword>
<evidence type="ECO:0000256" key="1">
    <source>
        <dbReference type="ARBA" id="ARBA00022692"/>
    </source>
</evidence>
<evidence type="ECO:0000256" key="3">
    <source>
        <dbReference type="ARBA" id="ARBA00023136"/>
    </source>
</evidence>
<dbReference type="GO" id="GO:0022857">
    <property type="term" value="F:transmembrane transporter activity"/>
    <property type="evidence" value="ECO:0007669"/>
    <property type="project" value="InterPro"/>
</dbReference>
<feature type="transmembrane region" description="Helical" evidence="4">
    <location>
        <begin position="318"/>
        <end position="349"/>
    </location>
</feature>
<evidence type="ECO:0000256" key="2">
    <source>
        <dbReference type="ARBA" id="ARBA00022989"/>
    </source>
</evidence>
<dbReference type="Pfam" id="PF07690">
    <property type="entry name" value="MFS_1"/>
    <property type="match status" value="1"/>
</dbReference>
<proteinExistence type="predicted"/>
<keyword evidence="2 4" id="KW-1133">Transmembrane helix</keyword>
<dbReference type="OrthoDB" id="199378at2"/>
<protein>
    <submittedName>
        <fullName evidence="5">Major Facilitator Superfamily protein</fullName>
    </submittedName>
</protein>
<feature type="transmembrane region" description="Helical" evidence="4">
    <location>
        <begin position="64"/>
        <end position="86"/>
    </location>
</feature>
<accession>A0A5C5WNF8</accession>
<dbReference type="InterPro" id="IPR036259">
    <property type="entry name" value="MFS_trans_sf"/>
</dbReference>
<evidence type="ECO:0000256" key="4">
    <source>
        <dbReference type="SAM" id="Phobius"/>
    </source>
</evidence>
<evidence type="ECO:0000313" key="6">
    <source>
        <dbReference type="Proteomes" id="UP000318053"/>
    </source>
</evidence>
<dbReference type="PANTHER" id="PTHR43596">
    <property type="entry name" value="ADP,ATP CARRIER PROTEIN"/>
    <property type="match status" value="1"/>
</dbReference>
<evidence type="ECO:0000313" key="5">
    <source>
        <dbReference type="EMBL" id="TWT52168.1"/>
    </source>
</evidence>
<sequence>MESPATPRPSTPQPEPAPRWWSRIEVYERAAVAWATAWFFFILLAYLIVRPVRETMGSIGSTAALQALMLATFVVMLAAVPAYSFLVARLSRRWLVRTVYHFFAGCLLVFFVLMRFASAELQVWTARAFFVWVNVFALFATSVFWSVLADLYSSSQGKRLFGIIAAGGTAGAITGSLLTSQLAAHLSTGTLLLLPILMIECGLVCAWRLEKQSGRLRQSLPEQDTAASTTATGGGLLTGITHVWNSPYLLAICAFLVLVQACGTQLYFQQAEIVDASFESKSERTQLFAYLDLATQVLTLLIQMFCASVVLRRFGVSVALVILPVIYLCGFASLAVSQSLGVLVIVMIATRAISYGITVPTREVLFTVVSREDKYKSKNFIDTVVLRGGDAISGQVFGGLRNLGASLAAMNVLAIPLTVLWGAVAWRLGKRQQQMADTDAGSRTSRG</sequence>